<dbReference type="OrthoDB" id="912844at2759"/>
<keyword evidence="16" id="KW-0675">Receptor</keyword>
<evidence type="ECO:0000256" key="14">
    <source>
        <dbReference type="ARBA" id="ARBA00023136"/>
    </source>
</evidence>
<keyword evidence="11 21" id="KW-0418">Kinase</keyword>
<dbReference type="SUPFAM" id="SSF51110">
    <property type="entry name" value="alpha-D-mannose-specific plant lectins"/>
    <property type="match status" value="1"/>
</dbReference>
<keyword evidence="4 21" id="KW-0723">Serine/threonine-protein kinase</keyword>
<evidence type="ECO:0000313" key="21">
    <source>
        <dbReference type="EMBL" id="PIN01442.1"/>
    </source>
</evidence>
<dbReference type="EMBL" id="NKXS01006418">
    <property type="protein sequence ID" value="PIN01442.1"/>
    <property type="molecule type" value="Genomic_DNA"/>
</dbReference>
<evidence type="ECO:0000256" key="11">
    <source>
        <dbReference type="ARBA" id="ARBA00022777"/>
    </source>
</evidence>
<comment type="caution">
    <text evidence="21">The sequence shown here is derived from an EMBL/GenBank/DDBJ whole genome shotgun (WGS) entry which is preliminary data.</text>
</comment>
<dbReference type="Gene3D" id="2.90.10.10">
    <property type="entry name" value="Bulb-type lectin domain"/>
    <property type="match status" value="1"/>
</dbReference>
<dbReference type="AlphaFoldDB" id="A0A2G9G893"/>
<evidence type="ECO:0000256" key="15">
    <source>
        <dbReference type="ARBA" id="ARBA00023157"/>
    </source>
</evidence>
<evidence type="ECO:0000256" key="8">
    <source>
        <dbReference type="ARBA" id="ARBA00022729"/>
    </source>
</evidence>
<keyword evidence="5" id="KW-0597">Phosphoprotein</keyword>
<reference evidence="22" key="1">
    <citation type="journal article" date="2018" name="Gigascience">
        <title>Genome assembly of the Pink Ipe (Handroanthus impetiginosus, Bignoniaceae), a highly valued, ecologically keystone Neotropical timber forest tree.</title>
        <authorList>
            <person name="Silva-Junior O.B."/>
            <person name="Grattapaglia D."/>
            <person name="Novaes E."/>
            <person name="Collevatti R.G."/>
        </authorList>
    </citation>
    <scope>NUCLEOTIDE SEQUENCE [LARGE SCALE GENOMIC DNA]</scope>
    <source>
        <strain evidence="22">cv. UFG-1</strain>
    </source>
</reference>
<evidence type="ECO:0000256" key="18">
    <source>
        <dbReference type="ARBA" id="ARBA00047899"/>
    </source>
</evidence>
<evidence type="ECO:0000256" key="19">
    <source>
        <dbReference type="ARBA" id="ARBA00048679"/>
    </source>
</evidence>
<dbReference type="CDD" id="cd00028">
    <property type="entry name" value="B_lectin"/>
    <property type="match status" value="1"/>
</dbReference>
<keyword evidence="22" id="KW-1185">Reference proteome</keyword>
<dbReference type="Proteomes" id="UP000231279">
    <property type="component" value="Unassembled WGS sequence"/>
</dbReference>
<evidence type="ECO:0000259" key="20">
    <source>
        <dbReference type="PROSITE" id="PS50927"/>
    </source>
</evidence>
<dbReference type="STRING" id="429701.A0A2G9G893"/>
<organism evidence="21 22">
    <name type="scientific">Handroanthus impetiginosus</name>
    <dbReference type="NCBI Taxonomy" id="429701"/>
    <lineage>
        <taxon>Eukaryota</taxon>
        <taxon>Viridiplantae</taxon>
        <taxon>Streptophyta</taxon>
        <taxon>Embryophyta</taxon>
        <taxon>Tracheophyta</taxon>
        <taxon>Spermatophyta</taxon>
        <taxon>Magnoliopsida</taxon>
        <taxon>eudicotyledons</taxon>
        <taxon>Gunneridae</taxon>
        <taxon>Pentapetalae</taxon>
        <taxon>asterids</taxon>
        <taxon>lamiids</taxon>
        <taxon>Lamiales</taxon>
        <taxon>Bignoniaceae</taxon>
        <taxon>Crescentiina</taxon>
        <taxon>Tabebuia alliance</taxon>
        <taxon>Handroanthus</taxon>
    </lineage>
</organism>
<feature type="domain" description="Bulb-type lectin" evidence="20">
    <location>
        <begin position="1"/>
        <end position="117"/>
    </location>
</feature>
<dbReference type="Pfam" id="PF01453">
    <property type="entry name" value="B_lectin"/>
    <property type="match status" value="1"/>
</dbReference>
<evidence type="ECO:0000256" key="2">
    <source>
        <dbReference type="ARBA" id="ARBA00012513"/>
    </source>
</evidence>
<keyword evidence="10" id="KW-0547">Nucleotide-binding</keyword>
<keyword evidence="9" id="KW-0430">Lectin</keyword>
<dbReference type="GO" id="GO:0030246">
    <property type="term" value="F:carbohydrate binding"/>
    <property type="evidence" value="ECO:0007669"/>
    <property type="project" value="UniProtKB-KW"/>
</dbReference>
<evidence type="ECO:0000256" key="6">
    <source>
        <dbReference type="ARBA" id="ARBA00022679"/>
    </source>
</evidence>
<dbReference type="FunFam" id="2.90.10.10:FF:000009">
    <property type="entry name" value="Receptor-like serine/threonine-protein kinase SD1-8"/>
    <property type="match status" value="1"/>
</dbReference>
<comment type="catalytic activity">
    <reaction evidence="18">
        <text>L-threonyl-[protein] + ATP = O-phospho-L-threonyl-[protein] + ADP + H(+)</text>
        <dbReference type="Rhea" id="RHEA:46608"/>
        <dbReference type="Rhea" id="RHEA-COMP:11060"/>
        <dbReference type="Rhea" id="RHEA-COMP:11605"/>
        <dbReference type="ChEBI" id="CHEBI:15378"/>
        <dbReference type="ChEBI" id="CHEBI:30013"/>
        <dbReference type="ChEBI" id="CHEBI:30616"/>
        <dbReference type="ChEBI" id="CHEBI:61977"/>
        <dbReference type="ChEBI" id="CHEBI:456216"/>
        <dbReference type="EC" id="2.7.11.1"/>
    </reaction>
</comment>
<dbReference type="PROSITE" id="PS50927">
    <property type="entry name" value="BULB_LECTIN"/>
    <property type="match status" value="1"/>
</dbReference>
<comment type="catalytic activity">
    <reaction evidence="19">
        <text>L-seryl-[protein] + ATP = O-phospho-L-seryl-[protein] + ADP + H(+)</text>
        <dbReference type="Rhea" id="RHEA:17989"/>
        <dbReference type="Rhea" id="RHEA-COMP:9863"/>
        <dbReference type="Rhea" id="RHEA-COMP:11604"/>
        <dbReference type="ChEBI" id="CHEBI:15378"/>
        <dbReference type="ChEBI" id="CHEBI:29999"/>
        <dbReference type="ChEBI" id="CHEBI:30616"/>
        <dbReference type="ChEBI" id="CHEBI:83421"/>
        <dbReference type="ChEBI" id="CHEBI:456216"/>
        <dbReference type="EC" id="2.7.11.1"/>
    </reaction>
</comment>
<evidence type="ECO:0000313" key="22">
    <source>
        <dbReference type="Proteomes" id="UP000231279"/>
    </source>
</evidence>
<evidence type="ECO:0000256" key="7">
    <source>
        <dbReference type="ARBA" id="ARBA00022692"/>
    </source>
</evidence>
<dbReference type="InterPro" id="IPR001480">
    <property type="entry name" value="Bulb-type_lectin_dom"/>
</dbReference>
<accession>A0A2G9G893</accession>
<keyword evidence="17" id="KW-0325">Glycoprotein</keyword>
<evidence type="ECO:0000256" key="12">
    <source>
        <dbReference type="ARBA" id="ARBA00022840"/>
    </source>
</evidence>
<evidence type="ECO:0000256" key="10">
    <source>
        <dbReference type="ARBA" id="ARBA00022741"/>
    </source>
</evidence>
<dbReference type="EC" id="2.7.11.1" evidence="2"/>
<dbReference type="GO" id="GO:0106310">
    <property type="term" value="F:protein serine kinase activity"/>
    <property type="evidence" value="ECO:0007669"/>
    <property type="project" value="RHEA"/>
</dbReference>
<dbReference type="PANTHER" id="PTHR32444">
    <property type="entry name" value="BULB-TYPE LECTIN DOMAIN-CONTAINING PROTEIN"/>
    <property type="match status" value="1"/>
</dbReference>
<dbReference type="SMART" id="SM00108">
    <property type="entry name" value="B_lectin"/>
    <property type="match status" value="1"/>
</dbReference>
<evidence type="ECO:0000256" key="17">
    <source>
        <dbReference type="ARBA" id="ARBA00023180"/>
    </source>
</evidence>
<dbReference type="GO" id="GO:0005886">
    <property type="term" value="C:plasma membrane"/>
    <property type="evidence" value="ECO:0007669"/>
    <property type="project" value="UniProtKB-SubCell"/>
</dbReference>
<name>A0A2G9G893_9LAMI</name>
<evidence type="ECO:0000256" key="5">
    <source>
        <dbReference type="ARBA" id="ARBA00022553"/>
    </source>
</evidence>
<keyword evidence="8" id="KW-0732">Signal</keyword>
<dbReference type="GO" id="GO:0005524">
    <property type="term" value="F:ATP binding"/>
    <property type="evidence" value="ECO:0007669"/>
    <property type="project" value="UniProtKB-KW"/>
</dbReference>
<evidence type="ECO:0000256" key="9">
    <source>
        <dbReference type="ARBA" id="ARBA00022734"/>
    </source>
</evidence>
<sequence>MPGQKLNSSASLVSAKQTFTLGFFSPQNSGKSYLAIWYTYGTEYHPVWLANRNSLIYNDSGVLTIDSSGRLMIIYNGADAIELYAAESGTNITATLLDTGNFIVTEINSTGGKVLWQSFDYPTNVLLPGMKPGVNHKTGRNWALTSSFSLSNPASGAFILEWDPIRLRFQDLKFYQEYNNLELYEFDYIVPKPDAANLNYVFRNVTTEYEEYFAYSLFQDPVFIPEGQKTLFAWRLDYQGNIFDGGSDGYLGCELWPQPKCRNSHQNFSLRYGYFNTARMFHDNSSTLSQSDCRANCGNDCECAGFMDGEIGIFYWGGKNATLLQDYAPILQKLYYSFGSSFPQQKT</sequence>
<comment type="subcellular location">
    <subcellularLocation>
        <location evidence="1">Cell membrane</location>
        <topology evidence="1">Single-pass type I membrane protein</topology>
    </subcellularLocation>
</comment>
<keyword evidence="7" id="KW-0812">Transmembrane</keyword>
<keyword evidence="6 21" id="KW-0808">Transferase</keyword>
<keyword evidence="12" id="KW-0067">ATP-binding</keyword>
<dbReference type="PANTHER" id="PTHR32444:SF128">
    <property type="entry name" value="CURCULIN-LIKE (MANNOSE-BINDING) LECTIN FAMILY PROTEIN"/>
    <property type="match status" value="1"/>
</dbReference>
<evidence type="ECO:0000256" key="16">
    <source>
        <dbReference type="ARBA" id="ARBA00023170"/>
    </source>
</evidence>
<keyword evidence="14" id="KW-0472">Membrane</keyword>
<keyword evidence="15" id="KW-1015">Disulfide bond</keyword>
<evidence type="ECO:0000256" key="3">
    <source>
        <dbReference type="ARBA" id="ARBA00022475"/>
    </source>
</evidence>
<protein>
    <recommendedName>
        <fullName evidence="2">non-specific serine/threonine protein kinase</fullName>
        <ecNumber evidence="2">2.7.11.1</ecNumber>
    </recommendedName>
</protein>
<evidence type="ECO:0000256" key="4">
    <source>
        <dbReference type="ARBA" id="ARBA00022527"/>
    </source>
</evidence>
<proteinExistence type="predicted"/>
<keyword evidence="3" id="KW-1003">Cell membrane</keyword>
<dbReference type="InterPro" id="IPR036426">
    <property type="entry name" value="Bulb-type_lectin_dom_sf"/>
</dbReference>
<evidence type="ECO:0000256" key="1">
    <source>
        <dbReference type="ARBA" id="ARBA00004251"/>
    </source>
</evidence>
<gene>
    <name evidence="21" type="ORF">CDL12_26052</name>
</gene>
<evidence type="ECO:0000256" key="13">
    <source>
        <dbReference type="ARBA" id="ARBA00022989"/>
    </source>
</evidence>
<dbReference type="GO" id="GO:0004674">
    <property type="term" value="F:protein serine/threonine kinase activity"/>
    <property type="evidence" value="ECO:0007669"/>
    <property type="project" value="UniProtKB-KW"/>
</dbReference>
<keyword evidence="13" id="KW-1133">Transmembrane helix</keyword>